<dbReference type="PANTHER" id="PTHR13789:SF309">
    <property type="entry name" value="PUTATIVE (AFU_ORTHOLOGUE AFUA_6G14510)-RELATED"/>
    <property type="match status" value="1"/>
</dbReference>
<evidence type="ECO:0000256" key="3">
    <source>
        <dbReference type="ARBA" id="ARBA00022827"/>
    </source>
</evidence>
<reference evidence="7" key="1">
    <citation type="journal article" date="2020" name="Fungal Divers.">
        <title>Resolving the Mortierellaceae phylogeny through synthesis of multi-gene phylogenetics and phylogenomics.</title>
        <authorList>
            <person name="Vandepol N."/>
            <person name="Liber J."/>
            <person name="Desiro A."/>
            <person name="Na H."/>
            <person name="Kennedy M."/>
            <person name="Barry K."/>
            <person name="Grigoriev I.V."/>
            <person name="Miller A.N."/>
            <person name="O'Donnell K."/>
            <person name="Stajich J.E."/>
            <person name="Bonito G."/>
        </authorList>
    </citation>
    <scope>NUCLEOTIDE SEQUENCE</scope>
    <source>
        <strain evidence="7">MES-2147</strain>
    </source>
</reference>
<dbReference type="PANTHER" id="PTHR13789">
    <property type="entry name" value="MONOOXYGENASE"/>
    <property type="match status" value="1"/>
</dbReference>
<dbReference type="GO" id="GO:0071949">
    <property type="term" value="F:FAD binding"/>
    <property type="evidence" value="ECO:0007669"/>
    <property type="project" value="InterPro"/>
</dbReference>
<accession>A0A9P6JN97</accession>
<dbReference type="InterPro" id="IPR002938">
    <property type="entry name" value="FAD-bd"/>
</dbReference>
<sequence length="94" mass="10142">MTAPKVLISGAGLGGLFLALLLDRAHIPYHIYEKAPNIVPIGASIGLGPNILPAFDQLGLMEEIERIGLSCTTINLYNQKLEDIGAFDLECHKI</sequence>
<keyword evidence="5" id="KW-0503">Monooxygenase</keyword>
<comment type="similarity">
    <text evidence="1">Belongs to the paxM FAD-dependent monooxygenase family.</text>
</comment>
<feature type="non-terminal residue" evidence="7">
    <location>
        <position position="1"/>
    </location>
</feature>
<evidence type="ECO:0000313" key="7">
    <source>
        <dbReference type="EMBL" id="KAF9979637.1"/>
    </source>
</evidence>
<dbReference type="InterPro" id="IPR036188">
    <property type="entry name" value="FAD/NAD-bd_sf"/>
</dbReference>
<dbReference type="Pfam" id="PF01494">
    <property type="entry name" value="FAD_binding_3"/>
    <property type="match status" value="1"/>
</dbReference>
<dbReference type="OrthoDB" id="655030at2759"/>
<gene>
    <name evidence="7" type="ORF">BGZ65_006233</name>
</gene>
<dbReference type="Gene3D" id="3.50.50.60">
    <property type="entry name" value="FAD/NAD(P)-binding domain"/>
    <property type="match status" value="1"/>
</dbReference>
<name>A0A9P6JN97_9FUNG</name>
<dbReference type="SUPFAM" id="SSF51905">
    <property type="entry name" value="FAD/NAD(P)-binding domain"/>
    <property type="match status" value="1"/>
</dbReference>
<keyword evidence="8" id="KW-1185">Reference proteome</keyword>
<dbReference type="AlphaFoldDB" id="A0A9P6JN97"/>
<feature type="domain" description="FAD-binding" evidence="6">
    <location>
        <begin position="5"/>
        <end position="77"/>
    </location>
</feature>
<dbReference type="Proteomes" id="UP000749646">
    <property type="component" value="Unassembled WGS sequence"/>
</dbReference>
<proteinExistence type="inferred from homology"/>
<protein>
    <recommendedName>
        <fullName evidence="6">FAD-binding domain-containing protein</fullName>
    </recommendedName>
</protein>
<evidence type="ECO:0000259" key="6">
    <source>
        <dbReference type="Pfam" id="PF01494"/>
    </source>
</evidence>
<evidence type="ECO:0000256" key="2">
    <source>
        <dbReference type="ARBA" id="ARBA00022630"/>
    </source>
</evidence>
<evidence type="ECO:0000313" key="8">
    <source>
        <dbReference type="Proteomes" id="UP000749646"/>
    </source>
</evidence>
<organism evidence="7 8">
    <name type="scientific">Modicella reniformis</name>
    <dbReference type="NCBI Taxonomy" id="1440133"/>
    <lineage>
        <taxon>Eukaryota</taxon>
        <taxon>Fungi</taxon>
        <taxon>Fungi incertae sedis</taxon>
        <taxon>Mucoromycota</taxon>
        <taxon>Mortierellomycotina</taxon>
        <taxon>Mortierellomycetes</taxon>
        <taxon>Mortierellales</taxon>
        <taxon>Mortierellaceae</taxon>
        <taxon>Modicella</taxon>
    </lineage>
</organism>
<evidence type="ECO:0000256" key="4">
    <source>
        <dbReference type="ARBA" id="ARBA00023002"/>
    </source>
</evidence>
<keyword evidence="2" id="KW-0285">Flavoprotein</keyword>
<keyword evidence="3" id="KW-0274">FAD</keyword>
<evidence type="ECO:0000256" key="5">
    <source>
        <dbReference type="ARBA" id="ARBA00023033"/>
    </source>
</evidence>
<comment type="caution">
    <text evidence="7">The sequence shown here is derived from an EMBL/GenBank/DDBJ whole genome shotgun (WGS) entry which is preliminary data.</text>
</comment>
<dbReference type="EMBL" id="JAAAHW010004004">
    <property type="protein sequence ID" value="KAF9979637.1"/>
    <property type="molecule type" value="Genomic_DNA"/>
</dbReference>
<keyword evidence="4" id="KW-0560">Oxidoreductase</keyword>
<dbReference type="InterPro" id="IPR050493">
    <property type="entry name" value="FAD-dep_Monooxygenase_BioMet"/>
</dbReference>
<dbReference type="GO" id="GO:0004497">
    <property type="term" value="F:monooxygenase activity"/>
    <property type="evidence" value="ECO:0007669"/>
    <property type="project" value="UniProtKB-KW"/>
</dbReference>
<evidence type="ECO:0000256" key="1">
    <source>
        <dbReference type="ARBA" id="ARBA00007992"/>
    </source>
</evidence>